<gene>
    <name evidence="1" type="ORF">EV190_103203</name>
</gene>
<evidence type="ECO:0000313" key="1">
    <source>
        <dbReference type="EMBL" id="TDQ53752.1"/>
    </source>
</evidence>
<dbReference type="SUPFAM" id="SSF160424">
    <property type="entry name" value="BH3703-like"/>
    <property type="match status" value="1"/>
</dbReference>
<name>A0A4R6V4G3_9ACTN</name>
<accession>A0A4R6V4G3</accession>
<dbReference type="EMBL" id="SNYN01000003">
    <property type="protein sequence ID" value="TDQ53752.1"/>
    <property type="molecule type" value="Genomic_DNA"/>
</dbReference>
<reference evidence="1 2" key="1">
    <citation type="submission" date="2019-03" db="EMBL/GenBank/DDBJ databases">
        <title>Genomic Encyclopedia of Type Strains, Phase IV (KMG-IV): sequencing the most valuable type-strain genomes for metagenomic binning, comparative biology and taxonomic classification.</title>
        <authorList>
            <person name="Goeker M."/>
        </authorList>
    </citation>
    <scope>NUCLEOTIDE SEQUENCE [LARGE SCALE GENOMIC DNA]</scope>
    <source>
        <strain evidence="1 2">DSM 46770</strain>
    </source>
</reference>
<dbReference type="AlphaFoldDB" id="A0A4R6V4G3"/>
<evidence type="ECO:0000313" key="2">
    <source>
        <dbReference type="Proteomes" id="UP000295281"/>
    </source>
</evidence>
<protein>
    <submittedName>
        <fullName evidence="1">Uncharacterized protein</fullName>
    </submittedName>
</protein>
<keyword evidence="2" id="KW-1185">Reference proteome</keyword>
<sequence length="115" mass="13547">MSHYAVVDRSTTDSEFIRNDGSKESFFPPSEILEKLDELRNGMYTPKKGTWFSARYVITRPGNYRIDYNYDEEPAFTIPPVAGSYKLDLQHFPRDDEHIPDWLRRKLQEAEGEQQ</sequence>
<dbReference type="Proteomes" id="UP000295281">
    <property type="component" value="Unassembled WGS sequence"/>
</dbReference>
<organism evidence="1 2">
    <name type="scientific">Actinorugispora endophytica</name>
    <dbReference type="NCBI Taxonomy" id="1605990"/>
    <lineage>
        <taxon>Bacteria</taxon>
        <taxon>Bacillati</taxon>
        <taxon>Actinomycetota</taxon>
        <taxon>Actinomycetes</taxon>
        <taxon>Streptosporangiales</taxon>
        <taxon>Nocardiopsidaceae</taxon>
        <taxon>Actinorugispora</taxon>
    </lineage>
</organism>
<comment type="caution">
    <text evidence="1">The sequence shown here is derived from an EMBL/GenBank/DDBJ whole genome shotgun (WGS) entry which is preliminary data.</text>
</comment>
<dbReference type="InterPro" id="IPR036170">
    <property type="entry name" value="YezG-like_sf"/>
</dbReference>
<proteinExistence type="predicted"/>